<keyword evidence="1" id="KW-0812">Transmembrane</keyword>
<dbReference type="InterPro" id="IPR050640">
    <property type="entry name" value="Bact_2-comp_sensor_kinase"/>
</dbReference>
<dbReference type="Gene3D" id="2.60.40.10">
    <property type="entry name" value="Immunoglobulins"/>
    <property type="match status" value="1"/>
</dbReference>
<keyword evidence="2" id="KW-0732">Signal</keyword>
<protein>
    <recommendedName>
        <fullName evidence="7">Signal transduction histidine kinase internal region domain-containing protein</fullName>
    </recommendedName>
</protein>
<sequence>MSRPLFILLFLLAAAGGFAQQLTYKQFTVKDGLPGAVVYHALQDRKGFIWFATNQGVSRFDGRTFRNYTREDGLPDNEILKLYLDKSDNIWFIPLNGEPAVLYKDSIIHFPDCRRVRSICEDWLTGSIHLLMRDFPTNLCGYYRSANTPGHWKFSPVLQPVIQAATIPSLRASSPSKVNFYFSLGPTEWDERLLIRDTVSEKWYDFRQDPRRYGLNFNPEYCMGLTHDNTGILFFAGDSLYHANLHQLNPLLALPDLFSNVKRKDAINTLFSESDSVLWLCTRGSGLLCIRNVLGSHRSIYHLFDSVFCTSILKDREEGYWITTYNDGVYYLPNLSFHSVACRGFAGTSVQCIRSLDTQRIAAGFADGNFMIIDRTDMRYRSFPGWAARNRNYRVLDIQPFSHHTFLIATDVGLYQGSETGVFRRQGGWWTGAIKDIFVRRDDSVLVGFVNGILLEGPALGAGRRMDLGRATCVSGLGDDWLWGSQHGMYLDHMGIILDLGRQYPELAGIIHHIDIAPDSAIWVATPDGIAILKGGRLQHIGKAQGLPTNLCKQVSFDKRTAWVATDKGIARIDYRWQGGRLSCSISTITEQDGLIADDVNRTAVSGDYIWAATARGISYFPKEYRSHPVGHPLINITRIIAGGVPTAISDTILIPTSRNKLFMELSGISFRSGKQMHFEYRLKGLDSNWSNLADNTIEFPALPFGNFTFEARAVDRWGNKSLLPGRIVVLHPPPFWRTAWFSLLSYLIMAALIGLGFYLVHRRQQQKREKEYLLKRKMHELEMMALRAQMNPHFIFNCLSSIQYHILRTDIDNANDYLYKFSTLMRQILQHSTASTISLKEEIKTLELYLEMEKLRMGDKMEYHIEVSNNLDPDVLCIPAMIIQPYIENAIKHGVAPLKNTTGLIRISISRSDGYIECCIDDNGPGIHASHLNGVPGRAGHISLGTSITARRIDTINAIERNKIQVKVTDKRESGLPETGTLINLSFPISTI</sequence>
<dbReference type="InterPro" id="IPR013783">
    <property type="entry name" value="Ig-like_fold"/>
</dbReference>
<evidence type="ECO:0000259" key="3">
    <source>
        <dbReference type="Pfam" id="PF06580"/>
    </source>
</evidence>
<dbReference type="PANTHER" id="PTHR34220">
    <property type="entry name" value="SENSOR HISTIDINE KINASE YPDA"/>
    <property type="match status" value="1"/>
</dbReference>
<dbReference type="EMBL" id="BMJC01000001">
    <property type="protein sequence ID" value="GGA82772.1"/>
    <property type="molecule type" value="Genomic_DNA"/>
</dbReference>
<keyword evidence="1" id="KW-1133">Transmembrane helix</keyword>
<evidence type="ECO:0008006" key="7">
    <source>
        <dbReference type="Google" id="ProtNLM"/>
    </source>
</evidence>
<dbReference type="Pfam" id="PF07495">
    <property type="entry name" value="Y_Y_Y"/>
    <property type="match status" value="1"/>
</dbReference>
<comment type="caution">
    <text evidence="5">The sequence shown here is derived from an EMBL/GenBank/DDBJ whole genome shotgun (WGS) entry which is preliminary data.</text>
</comment>
<dbReference type="Gene3D" id="2.130.10.10">
    <property type="entry name" value="YVTN repeat-like/Quinoprotein amine dehydrogenase"/>
    <property type="match status" value="3"/>
</dbReference>
<dbReference type="InterPro" id="IPR010559">
    <property type="entry name" value="Sig_transdc_His_kin_internal"/>
</dbReference>
<feature type="domain" description="Signal transduction histidine kinase internal region" evidence="3">
    <location>
        <begin position="783"/>
        <end position="861"/>
    </location>
</feature>
<accession>A0A8J2U725</accession>
<dbReference type="AlphaFoldDB" id="A0A8J2U725"/>
<evidence type="ECO:0000259" key="4">
    <source>
        <dbReference type="Pfam" id="PF07495"/>
    </source>
</evidence>
<dbReference type="GO" id="GO:0016020">
    <property type="term" value="C:membrane"/>
    <property type="evidence" value="ECO:0007669"/>
    <property type="project" value="InterPro"/>
</dbReference>
<evidence type="ECO:0000256" key="2">
    <source>
        <dbReference type="SAM" id="SignalP"/>
    </source>
</evidence>
<dbReference type="InterPro" id="IPR011110">
    <property type="entry name" value="Reg_prop"/>
</dbReference>
<keyword evidence="1" id="KW-0472">Membrane</keyword>
<evidence type="ECO:0000313" key="6">
    <source>
        <dbReference type="Proteomes" id="UP000607559"/>
    </source>
</evidence>
<dbReference type="SUPFAM" id="SSF55874">
    <property type="entry name" value="ATPase domain of HSP90 chaperone/DNA topoisomerase II/histidine kinase"/>
    <property type="match status" value="1"/>
</dbReference>
<feature type="chain" id="PRO_5035266671" description="Signal transduction histidine kinase internal region domain-containing protein" evidence="2">
    <location>
        <begin position="20"/>
        <end position="993"/>
    </location>
</feature>
<dbReference type="InterPro" id="IPR015943">
    <property type="entry name" value="WD40/YVTN_repeat-like_dom_sf"/>
</dbReference>
<dbReference type="PANTHER" id="PTHR34220:SF9">
    <property type="entry name" value="SIGNAL TRANSDUCTION HISTIDINE KINASE INTERNAL REGION DOMAIN-CONTAINING PROTEIN"/>
    <property type="match status" value="1"/>
</dbReference>
<gene>
    <name evidence="5" type="ORF">GCM10011511_02250</name>
</gene>
<evidence type="ECO:0000313" key="5">
    <source>
        <dbReference type="EMBL" id="GGA82772.1"/>
    </source>
</evidence>
<name>A0A8J2U725_9BACT</name>
<evidence type="ECO:0000256" key="1">
    <source>
        <dbReference type="SAM" id="Phobius"/>
    </source>
</evidence>
<dbReference type="InterPro" id="IPR036890">
    <property type="entry name" value="HATPase_C_sf"/>
</dbReference>
<dbReference type="Pfam" id="PF07494">
    <property type="entry name" value="Reg_prop"/>
    <property type="match status" value="1"/>
</dbReference>
<dbReference type="Gene3D" id="3.30.565.10">
    <property type="entry name" value="Histidine kinase-like ATPase, C-terminal domain"/>
    <property type="match status" value="1"/>
</dbReference>
<feature type="domain" description="Two component regulator three Y" evidence="4">
    <location>
        <begin position="671"/>
        <end position="721"/>
    </location>
</feature>
<dbReference type="Pfam" id="PF06580">
    <property type="entry name" value="His_kinase"/>
    <property type="match status" value="1"/>
</dbReference>
<organism evidence="5 6">
    <name type="scientific">Puia dinghuensis</name>
    <dbReference type="NCBI Taxonomy" id="1792502"/>
    <lineage>
        <taxon>Bacteria</taxon>
        <taxon>Pseudomonadati</taxon>
        <taxon>Bacteroidota</taxon>
        <taxon>Chitinophagia</taxon>
        <taxon>Chitinophagales</taxon>
        <taxon>Chitinophagaceae</taxon>
        <taxon>Puia</taxon>
    </lineage>
</organism>
<dbReference type="InterPro" id="IPR011123">
    <property type="entry name" value="Y_Y_Y"/>
</dbReference>
<dbReference type="Proteomes" id="UP000607559">
    <property type="component" value="Unassembled WGS sequence"/>
</dbReference>
<reference evidence="5" key="2">
    <citation type="submission" date="2020-09" db="EMBL/GenBank/DDBJ databases">
        <authorList>
            <person name="Sun Q."/>
            <person name="Zhou Y."/>
        </authorList>
    </citation>
    <scope>NUCLEOTIDE SEQUENCE</scope>
    <source>
        <strain evidence="5">CGMCC 1.15448</strain>
    </source>
</reference>
<feature type="signal peptide" evidence="2">
    <location>
        <begin position="1"/>
        <end position="19"/>
    </location>
</feature>
<proteinExistence type="predicted"/>
<feature type="transmembrane region" description="Helical" evidence="1">
    <location>
        <begin position="740"/>
        <end position="761"/>
    </location>
</feature>
<reference evidence="5" key="1">
    <citation type="journal article" date="2014" name="Int. J. Syst. Evol. Microbiol.">
        <title>Complete genome sequence of Corynebacterium casei LMG S-19264T (=DSM 44701T), isolated from a smear-ripened cheese.</title>
        <authorList>
            <consortium name="US DOE Joint Genome Institute (JGI-PGF)"/>
            <person name="Walter F."/>
            <person name="Albersmeier A."/>
            <person name="Kalinowski J."/>
            <person name="Ruckert C."/>
        </authorList>
    </citation>
    <scope>NUCLEOTIDE SEQUENCE</scope>
    <source>
        <strain evidence="5">CGMCC 1.15448</strain>
    </source>
</reference>
<keyword evidence="6" id="KW-1185">Reference proteome</keyword>
<dbReference type="RefSeq" id="WP_188927667.1">
    <property type="nucleotide sequence ID" value="NZ_BMJC01000001.1"/>
</dbReference>
<dbReference type="GO" id="GO:0000155">
    <property type="term" value="F:phosphorelay sensor kinase activity"/>
    <property type="evidence" value="ECO:0007669"/>
    <property type="project" value="InterPro"/>
</dbReference>